<proteinExistence type="predicted"/>
<comment type="caution">
    <text evidence="1">The sequence shown here is derived from an EMBL/GenBank/DDBJ whole genome shotgun (WGS) entry which is preliminary data.</text>
</comment>
<dbReference type="AlphaFoldDB" id="A0A158KGS6"/>
<organism evidence="1 2">
    <name type="scientific">Caballeronia terrestris</name>
    <dbReference type="NCBI Taxonomy" id="1226301"/>
    <lineage>
        <taxon>Bacteria</taxon>
        <taxon>Pseudomonadati</taxon>
        <taxon>Pseudomonadota</taxon>
        <taxon>Betaproteobacteria</taxon>
        <taxon>Burkholderiales</taxon>
        <taxon>Burkholderiaceae</taxon>
        <taxon>Caballeronia</taxon>
    </lineage>
</organism>
<name>A0A158KGS6_9BURK</name>
<dbReference type="Proteomes" id="UP000054925">
    <property type="component" value="Unassembled WGS sequence"/>
</dbReference>
<evidence type="ECO:0000313" key="1">
    <source>
        <dbReference type="EMBL" id="SAL79933.1"/>
    </source>
</evidence>
<protein>
    <submittedName>
        <fullName evidence="1">Integrase catalytic region</fullName>
    </submittedName>
</protein>
<accession>A0A158KGS6</accession>
<reference evidence="1" key="1">
    <citation type="submission" date="2016-01" db="EMBL/GenBank/DDBJ databases">
        <authorList>
            <person name="Peeters C."/>
        </authorList>
    </citation>
    <scope>NUCLEOTIDE SEQUENCE [LARGE SCALE GENOMIC DNA]</scope>
    <source>
        <strain evidence="1">LMG 22937</strain>
    </source>
</reference>
<keyword evidence="2" id="KW-1185">Reference proteome</keyword>
<gene>
    <name evidence="1" type="ORF">AWB67_05538</name>
</gene>
<sequence>MRQQHRAGEKLFADFAGPTVPILARDGGVEFEAHVFVAVLGASNYKRASTSPIKLSYQWHEFLLGDTVNLNLCVPWRARNKRSTRSCAGR</sequence>
<dbReference type="EMBL" id="FCOL02000052">
    <property type="protein sequence ID" value="SAL79933.1"/>
    <property type="molecule type" value="Genomic_DNA"/>
</dbReference>
<evidence type="ECO:0000313" key="2">
    <source>
        <dbReference type="Proteomes" id="UP000054925"/>
    </source>
</evidence>